<dbReference type="HOGENOM" id="CLU_2042470_0_0_1"/>
<keyword evidence="1" id="KW-1133">Transmembrane helix</keyword>
<reference evidence="2" key="2">
    <citation type="submission" date="2024-10" db="UniProtKB">
        <authorList>
            <consortium name="EnsemblProtists"/>
        </authorList>
    </citation>
    <scope>IDENTIFICATION</scope>
</reference>
<dbReference type="AlphaFoldDB" id="A0A0D3IEX0"/>
<dbReference type="GeneID" id="17255949"/>
<proteinExistence type="predicted"/>
<dbReference type="Proteomes" id="UP000013827">
    <property type="component" value="Unassembled WGS sequence"/>
</dbReference>
<organism evidence="2 3">
    <name type="scientific">Emiliania huxleyi (strain CCMP1516)</name>
    <dbReference type="NCBI Taxonomy" id="280463"/>
    <lineage>
        <taxon>Eukaryota</taxon>
        <taxon>Haptista</taxon>
        <taxon>Haptophyta</taxon>
        <taxon>Prymnesiophyceae</taxon>
        <taxon>Isochrysidales</taxon>
        <taxon>Noelaerhabdaceae</taxon>
        <taxon>Emiliania</taxon>
    </lineage>
</organism>
<evidence type="ECO:0000313" key="2">
    <source>
        <dbReference type="EnsemblProtists" id="EOD09805"/>
    </source>
</evidence>
<feature type="transmembrane region" description="Helical" evidence="1">
    <location>
        <begin position="102"/>
        <end position="120"/>
    </location>
</feature>
<dbReference type="PaxDb" id="2903-EOD09805"/>
<keyword evidence="3" id="KW-1185">Reference proteome</keyword>
<keyword evidence="1" id="KW-0812">Transmembrane</keyword>
<evidence type="ECO:0000313" key="3">
    <source>
        <dbReference type="Proteomes" id="UP000013827"/>
    </source>
</evidence>
<reference evidence="3" key="1">
    <citation type="journal article" date="2013" name="Nature">
        <title>Pan genome of the phytoplankton Emiliania underpins its global distribution.</title>
        <authorList>
            <person name="Read B.A."/>
            <person name="Kegel J."/>
            <person name="Klute M.J."/>
            <person name="Kuo A."/>
            <person name="Lefebvre S.C."/>
            <person name="Maumus F."/>
            <person name="Mayer C."/>
            <person name="Miller J."/>
            <person name="Monier A."/>
            <person name="Salamov A."/>
            <person name="Young J."/>
            <person name="Aguilar M."/>
            <person name="Claverie J.M."/>
            <person name="Frickenhaus S."/>
            <person name="Gonzalez K."/>
            <person name="Herman E.K."/>
            <person name="Lin Y.C."/>
            <person name="Napier J."/>
            <person name="Ogata H."/>
            <person name="Sarno A.F."/>
            <person name="Shmutz J."/>
            <person name="Schroeder D."/>
            <person name="de Vargas C."/>
            <person name="Verret F."/>
            <person name="von Dassow P."/>
            <person name="Valentin K."/>
            <person name="Van de Peer Y."/>
            <person name="Wheeler G."/>
            <person name="Dacks J.B."/>
            <person name="Delwiche C.F."/>
            <person name="Dyhrman S.T."/>
            <person name="Glockner G."/>
            <person name="John U."/>
            <person name="Richards T."/>
            <person name="Worden A.Z."/>
            <person name="Zhang X."/>
            <person name="Grigoriev I.V."/>
            <person name="Allen A.E."/>
            <person name="Bidle K."/>
            <person name="Borodovsky M."/>
            <person name="Bowler C."/>
            <person name="Brownlee C."/>
            <person name="Cock J.M."/>
            <person name="Elias M."/>
            <person name="Gladyshev V.N."/>
            <person name="Groth M."/>
            <person name="Guda C."/>
            <person name="Hadaegh A."/>
            <person name="Iglesias-Rodriguez M.D."/>
            <person name="Jenkins J."/>
            <person name="Jones B.M."/>
            <person name="Lawson T."/>
            <person name="Leese F."/>
            <person name="Lindquist E."/>
            <person name="Lobanov A."/>
            <person name="Lomsadze A."/>
            <person name="Malik S.B."/>
            <person name="Marsh M.E."/>
            <person name="Mackinder L."/>
            <person name="Mock T."/>
            <person name="Mueller-Roeber B."/>
            <person name="Pagarete A."/>
            <person name="Parker M."/>
            <person name="Probert I."/>
            <person name="Quesneville H."/>
            <person name="Raines C."/>
            <person name="Rensing S.A."/>
            <person name="Riano-Pachon D.M."/>
            <person name="Richier S."/>
            <person name="Rokitta S."/>
            <person name="Shiraiwa Y."/>
            <person name="Soanes D.M."/>
            <person name="van der Giezen M."/>
            <person name="Wahlund T.M."/>
            <person name="Williams B."/>
            <person name="Wilson W."/>
            <person name="Wolfe G."/>
            <person name="Wurch L.L."/>
        </authorList>
    </citation>
    <scope>NUCLEOTIDE SEQUENCE</scope>
</reference>
<dbReference type="EnsemblProtists" id="EOD09805">
    <property type="protein sequence ID" value="EOD09805"/>
    <property type="gene ID" value="EMIHUDRAFT_216408"/>
</dbReference>
<feature type="transmembrane region" description="Helical" evidence="1">
    <location>
        <begin position="71"/>
        <end position="90"/>
    </location>
</feature>
<dbReference type="KEGG" id="ehx:EMIHUDRAFT_216408"/>
<dbReference type="RefSeq" id="XP_005762234.1">
    <property type="nucleotide sequence ID" value="XM_005762177.1"/>
</dbReference>
<protein>
    <submittedName>
        <fullName evidence="2">Uncharacterized protein</fullName>
    </submittedName>
</protein>
<keyword evidence="1" id="KW-0472">Membrane</keyword>
<name>A0A0D3IEX0_EMIH1</name>
<evidence type="ECO:0000256" key="1">
    <source>
        <dbReference type="SAM" id="Phobius"/>
    </source>
</evidence>
<accession>A0A0D3IEX0</accession>
<sequence length="121" mass="13416">MLSKESFIKASCTVWGVYAVQMLATPKMLTESHFHDASTPLSASQLRTPDTQTRKQVDWLHRVLKLETAEAYKIVLPWIVATGLLYPWSAKLGLFSEASSDTAFQLTLFVILPAMGLLAGM</sequence>